<dbReference type="EMBL" id="AYYK01000004">
    <property type="protein sequence ID" value="KRM79462.1"/>
    <property type="molecule type" value="Genomic_DNA"/>
</dbReference>
<dbReference type="GO" id="GO:0016052">
    <property type="term" value="P:carbohydrate catabolic process"/>
    <property type="evidence" value="ECO:0007669"/>
    <property type="project" value="TreeGrafter"/>
</dbReference>
<dbReference type="GO" id="GO:0003796">
    <property type="term" value="F:lysozyme activity"/>
    <property type="evidence" value="ECO:0007669"/>
    <property type="project" value="InterPro"/>
</dbReference>
<dbReference type="Pfam" id="PF01183">
    <property type="entry name" value="Glyco_hydro_25"/>
    <property type="match status" value="1"/>
</dbReference>
<evidence type="ECO:0000256" key="3">
    <source>
        <dbReference type="ARBA" id="ARBA00023295"/>
    </source>
</evidence>
<sequence length="351" mass="38200">MSKKVIDVSSHQDVSVVQNTDAEGVIIKTTEGTGYVNPLADAQYQAAKKRGKLLGIYHYARGGDPIKEADFFYNNSKNYFGEAIPALDWEEYTNAAWSNVSWGLKFVNRIHELSGVWCLLYTGMDGAKQNAKLVPISGLWLAAYPDDRQNWTAPNFTYSTAPWKSLTGWQYTSGGGALDRSIFYLDAAGWKKIAAGDKKATEPSKPSTPSTPAYSTAGKSLEQMANDVLNKKVGTGPARTKALGKFYTGVQAIVNHKLKTGSISLTNTILANETKKDVYGKGDTRKKLLGSYYNGVQAVINKTAVVYHTVKPGETVSGIASAYKTSSANIVKLNSLKNANLIYAGQRLRVK</sequence>
<dbReference type="RefSeq" id="WP_057755773.1">
    <property type="nucleotide sequence ID" value="NZ_AYYK01000004.1"/>
</dbReference>
<comment type="caution">
    <text evidence="6">The sequence shown here is derived from an EMBL/GenBank/DDBJ whole genome shotgun (WGS) entry which is preliminary data.</text>
</comment>
<dbReference type="InterPro" id="IPR013168">
    <property type="entry name" value="Cpl_7_lyso_C"/>
</dbReference>
<dbReference type="PANTHER" id="PTHR34135">
    <property type="entry name" value="LYSOZYME"/>
    <property type="match status" value="1"/>
</dbReference>
<evidence type="ECO:0000256" key="1">
    <source>
        <dbReference type="ARBA" id="ARBA00010646"/>
    </source>
</evidence>
<protein>
    <submittedName>
        <fullName evidence="6">Glycoside hydrolase family 25</fullName>
    </submittedName>
</protein>
<dbReference type="Pfam" id="PF08230">
    <property type="entry name" value="CW_7"/>
    <property type="match status" value="1"/>
</dbReference>
<dbReference type="STRING" id="1423738.FC84_GL001641"/>
<dbReference type="PROSITE" id="PS51782">
    <property type="entry name" value="LYSM"/>
    <property type="match status" value="1"/>
</dbReference>
<accession>A0A0R2BU07</accession>
<dbReference type="SMART" id="SM00641">
    <property type="entry name" value="Glyco_25"/>
    <property type="match status" value="1"/>
</dbReference>
<keyword evidence="7" id="KW-1185">Reference proteome</keyword>
<dbReference type="InterPro" id="IPR002053">
    <property type="entry name" value="Glyco_hydro_25"/>
</dbReference>
<dbReference type="InterPro" id="IPR036779">
    <property type="entry name" value="LysM_dom_sf"/>
</dbReference>
<dbReference type="Proteomes" id="UP000051813">
    <property type="component" value="Unassembled WGS sequence"/>
</dbReference>
<dbReference type="GO" id="GO:0016998">
    <property type="term" value="P:cell wall macromolecule catabolic process"/>
    <property type="evidence" value="ECO:0007669"/>
    <property type="project" value="InterPro"/>
</dbReference>
<dbReference type="InterPro" id="IPR018392">
    <property type="entry name" value="LysM"/>
</dbReference>
<reference evidence="6 7" key="1">
    <citation type="journal article" date="2015" name="Genome Announc.">
        <title>Expanding the biotechnology potential of lactobacilli through comparative genomics of 213 strains and associated genera.</title>
        <authorList>
            <person name="Sun Z."/>
            <person name="Harris H.M."/>
            <person name="McCann A."/>
            <person name="Guo C."/>
            <person name="Argimon S."/>
            <person name="Zhang W."/>
            <person name="Yang X."/>
            <person name="Jeffery I.B."/>
            <person name="Cooney J.C."/>
            <person name="Kagawa T.F."/>
            <person name="Liu W."/>
            <person name="Song Y."/>
            <person name="Salvetti E."/>
            <person name="Wrobel A."/>
            <person name="Rasinkangas P."/>
            <person name="Parkhill J."/>
            <person name="Rea M.C."/>
            <person name="O'Sullivan O."/>
            <person name="Ritari J."/>
            <person name="Douillard F.P."/>
            <person name="Paul Ross R."/>
            <person name="Yang R."/>
            <person name="Briner A.E."/>
            <person name="Felis G.E."/>
            <person name="de Vos W.M."/>
            <person name="Barrangou R."/>
            <person name="Klaenhammer T.R."/>
            <person name="Caufield P.W."/>
            <person name="Cui Y."/>
            <person name="Zhang H."/>
            <person name="O'Toole P.W."/>
        </authorList>
    </citation>
    <scope>NUCLEOTIDE SEQUENCE [LARGE SCALE GENOMIC DNA]</scope>
    <source>
        <strain evidence="6 7">DSM 20335</strain>
    </source>
</reference>
<evidence type="ECO:0000256" key="2">
    <source>
        <dbReference type="ARBA" id="ARBA00022801"/>
    </source>
</evidence>
<keyword evidence="2 6" id="KW-0378">Hydrolase</keyword>
<keyword evidence="3" id="KW-0326">Glycosidase</keyword>
<dbReference type="CDD" id="cd00118">
    <property type="entry name" value="LysM"/>
    <property type="match status" value="1"/>
</dbReference>
<proteinExistence type="inferred from homology"/>
<evidence type="ECO:0000256" key="4">
    <source>
        <dbReference type="SAM" id="MobiDB-lite"/>
    </source>
</evidence>
<dbReference type="AlphaFoldDB" id="A0A0R2BU07"/>
<dbReference type="PATRIC" id="fig|1423738.3.peg.1665"/>
<dbReference type="InterPro" id="IPR017853">
    <property type="entry name" value="GH"/>
</dbReference>
<dbReference type="GO" id="GO:0009253">
    <property type="term" value="P:peptidoglycan catabolic process"/>
    <property type="evidence" value="ECO:0007669"/>
    <property type="project" value="InterPro"/>
</dbReference>
<dbReference type="SUPFAM" id="SSF51445">
    <property type="entry name" value="(Trans)glycosidases"/>
    <property type="match status" value="1"/>
</dbReference>
<name>A0A0R2BU07_9LACO</name>
<dbReference type="PANTHER" id="PTHR34135:SF2">
    <property type="entry name" value="LYSOZYME"/>
    <property type="match status" value="1"/>
</dbReference>
<dbReference type="Gene3D" id="3.20.20.80">
    <property type="entry name" value="Glycosidases"/>
    <property type="match status" value="1"/>
</dbReference>
<evidence type="ECO:0000313" key="7">
    <source>
        <dbReference type="Proteomes" id="UP000051813"/>
    </source>
</evidence>
<comment type="similarity">
    <text evidence="1">Belongs to the glycosyl hydrolase 25 family.</text>
</comment>
<feature type="region of interest" description="Disordered" evidence="4">
    <location>
        <begin position="196"/>
        <end position="217"/>
    </location>
</feature>
<gene>
    <name evidence="6" type="ORF">FC84_GL001641</name>
</gene>
<dbReference type="InterPro" id="IPR018077">
    <property type="entry name" value="Glyco_hydro_fam25_subgr"/>
</dbReference>
<organism evidence="6 7">
    <name type="scientific">Lapidilactobacillus dextrinicus DSM 20335</name>
    <dbReference type="NCBI Taxonomy" id="1423738"/>
    <lineage>
        <taxon>Bacteria</taxon>
        <taxon>Bacillati</taxon>
        <taxon>Bacillota</taxon>
        <taxon>Bacilli</taxon>
        <taxon>Lactobacillales</taxon>
        <taxon>Lactobacillaceae</taxon>
        <taxon>Lapidilactobacillus</taxon>
    </lineage>
</organism>
<dbReference type="SMART" id="SM01095">
    <property type="entry name" value="Cpl-7"/>
    <property type="match status" value="2"/>
</dbReference>
<evidence type="ECO:0000259" key="5">
    <source>
        <dbReference type="PROSITE" id="PS51782"/>
    </source>
</evidence>
<feature type="compositionally biased region" description="Low complexity" evidence="4">
    <location>
        <begin position="203"/>
        <end position="217"/>
    </location>
</feature>
<dbReference type="Gene3D" id="3.10.350.10">
    <property type="entry name" value="LysM domain"/>
    <property type="match status" value="1"/>
</dbReference>
<dbReference type="PROSITE" id="PS51904">
    <property type="entry name" value="GLYCOSYL_HYDROL_F25_2"/>
    <property type="match status" value="1"/>
</dbReference>
<dbReference type="SUPFAM" id="SSF54106">
    <property type="entry name" value="LysM domain"/>
    <property type="match status" value="1"/>
</dbReference>
<feature type="domain" description="LysM" evidence="5">
    <location>
        <begin position="306"/>
        <end position="350"/>
    </location>
</feature>
<evidence type="ECO:0000313" key="6">
    <source>
        <dbReference type="EMBL" id="KRM79462.1"/>
    </source>
</evidence>
<dbReference type="SMART" id="SM00257">
    <property type="entry name" value="LysM"/>
    <property type="match status" value="1"/>
</dbReference>
<dbReference type="OrthoDB" id="9783374at2"/>
<dbReference type="Pfam" id="PF01476">
    <property type="entry name" value="LysM"/>
    <property type="match status" value="1"/>
</dbReference>